<dbReference type="InterPro" id="IPR015424">
    <property type="entry name" value="PyrdxlP-dep_Trfase"/>
</dbReference>
<dbReference type="Gene3D" id="3.90.1150.10">
    <property type="entry name" value="Aspartate Aminotransferase, domain 1"/>
    <property type="match status" value="1"/>
</dbReference>
<evidence type="ECO:0000313" key="3">
    <source>
        <dbReference type="Proteomes" id="UP000054928"/>
    </source>
</evidence>
<dbReference type="PANTHER" id="PTHR43686:SF1">
    <property type="entry name" value="AMINOTRAN_5 DOMAIN-CONTAINING PROTEIN"/>
    <property type="match status" value="1"/>
</dbReference>
<dbReference type="SUPFAM" id="SSF53383">
    <property type="entry name" value="PLP-dependent transferases"/>
    <property type="match status" value="1"/>
</dbReference>
<dbReference type="GeneID" id="36403692"/>
<protein>
    <recommendedName>
        <fullName evidence="1">Aminotransferase class V domain-containing protein</fullName>
    </recommendedName>
</protein>
<dbReference type="AlphaFoldDB" id="A0A0P1ACA2"/>
<dbReference type="PANTHER" id="PTHR43686">
    <property type="entry name" value="SULFURTRANSFERASE-RELATED"/>
    <property type="match status" value="1"/>
</dbReference>
<evidence type="ECO:0000259" key="1">
    <source>
        <dbReference type="Pfam" id="PF00266"/>
    </source>
</evidence>
<dbReference type="STRING" id="4781.A0A0P1ACA2"/>
<dbReference type="Proteomes" id="UP000054928">
    <property type="component" value="Unassembled WGS sequence"/>
</dbReference>
<dbReference type="EMBL" id="CCYD01000322">
    <property type="protein sequence ID" value="CEG38573.1"/>
    <property type="molecule type" value="Genomic_DNA"/>
</dbReference>
<dbReference type="InterPro" id="IPR000192">
    <property type="entry name" value="Aminotrans_V_dom"/>
</dbReference>
<feature type="domain" description="Aminotransferase class V" evidence="1">
    <location>
        <begin position="11"/>
        <end position="194"/>
    </location>
</feature>
<dbReference type="InterPro" id="IPR015422">
    <property type="entry name" value="PyrdxlP-dep_Trfase_small"/>
</dbReference>
<reference evidence="3" key="1">
    <citation type="submission" date="2014-09" db="EMBL/GenBank/DDBJ databases">
        <authorList>
            <person name="Sharma Rahul"/>
            <person name="Thines Marco"/>
        </authorList>
    </citation>
    <scope>NUCLEOTIDE SEQUENCE [LARGE SCALE GENOMIC DNA]</scope>
</reference>
<evidence type="ECO:0000313" key="2">
    <source>
        <dbReference type="EMBL" id="CEG38573.1"/>
    </source>
</evidence>
<dbReference type="OrthoDB" id="420046at2759"/>
<dbReference type="RefSeq" id="XP_024574942.1">
    <property type="nucleotide sequence ID" value="XM_024724023.1"/>
</dbReference>
<sequence>MNPRDPLAYKDAIFFSGHKFLGGPGSPGVLIVKRKLMQNEVPTAPGGGTPDILGSIRLGLAFRLKQRVGANKIMALERRHAQHVREALVRNPNIVLLGRHTYNMDQLPIFSMMIRFDDRFLHHNFVCALLNDLFGIQARGGCQCAGPYAARMLGLNIKHTIALEHAFTEEDEVIKPGVVRMSFPYFADDAEVEYILDAVRFIAEEGWKFLPQYELDVRSAAWHHISRSSAYSSAKSSLSDLQFFSENAASSSPQYQPTIRCIATHRRENLKQAALQADICIKEAALLPNFPEGQKVYKKHEWLRWFVYPYEAVAKYKMGVHKLYTAFHSKPLLSATRVQHNAVTYAA</sequence>
<dbReference type="Pfam" id="PF00266">
    <property type="entry name" value="Aminotran_5"/>
    <property type="match status" value="1"/>
</dbReference>
<dbReference type="InterPro" id="IPR015421">
    <property type="entry name" value="PyrdxlP-dep_Trfase_major"/>
</dbReference>
<keyword evidence="3" id="KW-1185">Reference proteome</keyword>
<organism evidence="2 3">
    <name type="scientific">Plasmopara halstedii</name>
    <name type="common">Downy mildew of sunflower</name>
    <dbReference type="NCBI Taxonomy" id="4781"/>
    <lineage>
        <taxon>Eukaryota</taxon>
        <taxon>Sar</taxon>
        <taxon>Stramenopiles</taxon>
        <taxon>Oomycota</taxon>
        <taxon>Peronosporomycetes</taxon>
        <taxon>Peronosporales</taxon>
        <taxon>Peronosporaceae</taxon>
        <taxon>Plasmopara</taxon>
    </lineage>
</organism>
<dbReference type="Gene3D" id="3.40.640.10">
    <property type="entry name" value="Type I PLP-dependent aspartate aminotransferase-like (Major domain)"/>
    <property type="match status" value="1"/>
</dbReference>
<name>A0A0P1ACA2_PLAHL</name>
<accession>A0A0P1ACA2</accession>
<proteinExistence type="predicted"/>